<protein>
    <submittedName>
        <fullName evidence="1">Uncharacterized protein</fullName>
    </submittedName>
</protein>
<keyword evidence="2" id="KW-1185">Reference proteome</keyword>
<accession>A0ABY9XDJ6</accession>
<proteinExistence type="predicted"/>
<dbReference type="GeneID" id="88856363"/>
<dbReference type="EMBL" id="CP133647">
    <property type="protein sequence ID" value="WNH00668.1"/>
    <property type="molecule type" value="Genomic_DNA"/>
</dbReference>
<sequence length="332" mass="39086">MDIKSIDFDLINYHAMQILQFYRDIRLCALASIRISTDTIEGKMETAKKCEKVLEKFSLDVKINDSHKIINDFISTASINRAIELLGMEYNYNVNFYEYSLYFLSIDGYKETKCDSGEFKKIDDIQLLCRIANHFAAYLAKFDLTNYLERKIIFLEKYKEKLQDVLELNTHWILSSNTNEDYYNIINGDSNLNPIVIDSKINTLKNELITKRDDETKRERVLLSEIAKSLLSYDKEGIQKALLLISASPMLNNYIDPRTISRIVKKTKESKEKKHNSLIYYNEVISENKNKIKELVRSQCYFPDTRRGQYVNPLSSRKHLLRHKFEYELENL</sequence>
<evidence type="ECO:0000313" key="1">
    <source>
        <dbReference type="EMBL" id="WNH00668.1"/>
    </source>
</evidence>
<organism evidence="1 2">
    <name type="scientific">Xenorhabdus griffiniae</name>
    <dbReference type="NCBI Taxonomy" id="351672"/>
    <lineage>
        <taxon>Bacteria</taxon>
        <taxon>Pseudomonadati</taxon>
        <taxon>Pseudomonadota</taxon>
        <taxon>Gammaproteobacteria</taxon>
        <taxon>Enterobacterales</taxon>
        <taxon>Morganellaceae</taxon>
        <taxon>Xenorhabdus</taxon>
    </lineage>
</organism>
<reference evidence="1 2" key="1">
    <citation type="journal article" date="2023" name="Access Microbiol">
        <title>The genome of a steinernematid-associated Pseudomonas piscis bacterium encodes the biosynthesis of insect toxins.</title>
        <authorList>
            <person name="Awori R.M."/>
            <person name="Hendre P."/>
            <person name="Amugune N.O."/>
        </authorList>
    </citation>
    <scope>NUCLEOTIDE SEQUENCE [LARGE SCALE GENOMIC DNA]</scope>
    <source>
        <strain evidence="1 2">97</strain>
    </source>
</reference>
<dbReference type="Proteomes" id="UP001300348">
    <property type="component" value="Chromosome"/>
</dbReference>
<gene>
    <name evidence="1" type="ORF">QL112_012360</name>
</gene>
<name>A0ABY9XDJ6_9GAMM</name>
<dbReference type="RefSeq" id="WP_189760830.1">
    <property type="nucleotide sequence ID" value="NZ_CAWPOQ010000369.1"/>
</dbReference>
<evidence type="ECO:0000313" key="2">
    <source>
        <dbReference type="Proteomes" id="UP001300348"/>
    </source>
</evidence>